<gene>
    <name evidence="1" type="ORF">BHE90_015074</name>
</gene>
<organism evidence="1 2">
    <name type="scientific">Fusarium euwallaceae</name>
    <dbReference type="NCBI Taxonomy" id="1147111"/>
    <lineage>
        <taxon>Eukaryota</taxon>
        <taxon>Fungi</taxon>
        <taxon>Dikarya</taxon>
        <taxon>Ascomycota</taxon>
        <taxon>Pezizomycotina</taxon>
        <taxon>Sordariomycetes</taxon>
        <taxon>Hypocreomycetidae</taxon>
        <taxon>Hypocreales</taxon>
        <taxon>Nectriaceae</taxon>
        <taxon>Fusarium</taxon>
        <taxon>Fusarium solani species complex</taxon>
    </lineage>
</organism>
<evidence type="ECO:0008006" key="3">
    <source>
        <dbReference type="Google" id="ProtNLM"/>
    </source>
</evidence>
<proteinExistence type="predicted"/>
<dbReference type="AlphaFoldDB" id="A0A430L477"/>
<dbReference type="InterPro" id="IPR053226">
    <property type="entry name" value="Pyrrolopyrazine_biosynth_F"/>
</dbReference>
<evidence type="ECO:0000313" key="2">
    <source>
        <dbReference type="Proteomes" id="UP000287124"/>
    </source>
</evidence>
<accession>A0A430L477</accession>
<dbReference type="InterPro" id="IPR027417">
    <property type="entry name" value="P-loop_NTPase"/>
</dbReference>
<sequence>MVRKLKEQTLEHLLVESIYLILLELPLQSLGNFPTSSHPSCCNLQLDVETTTLVCYFSLFFLVLPSKMAPRPIFAATHPRACSTAFERVFMTRRDIMESVHEPFGDAFYYGPEFLSDRFRDDADQRERSGFADKTYKDIFDQVMDAGNEGKRIFIKDMAYYLMTPDGKPTKVAPSLGEEEPGNPTVVPLEILKQFQFTFLIRHPRRSIPSYYRCTVPPLDEVTGFYNFMPNEAGYEELVRLFDYLLKEGVVDKDNLVVVDADDLLDNPEKTIRLYCEKTGIDFKPEMLEWNDQDSKFASNAFEKWNGFHNDAIKSSALRPRTHAQKTSTTESENKEWTAKYGAEAQKVIRKTVEDNVAYYEYLKQYALPV</sequence>
<dbReference type="Gene3D" id="3.40.50.300">
    <property type="entry name" value="P-loop containing nucleotide triphosphate hydrolases"/>
    <property type="match status" value="1"/>
</dbReference>
<dbReference type="EMBL" id="MIKF01000449">
    <property type="protein sequence ID" value="RTE70534.1"/>
    <property type="molecule type" value="Genomic_DNA"/>
</dbReference>
<dbReference type="Proteomes" id="UP000287124">
    <property type="component" value="Unassembled WGS sequence"/>
</dbReference>
<dbReference type="SUPFAM" id="SSF52540">
    <property type="entry name" value="P-loop containing nucleoside triphosphate hydrolases"/>
    <property type="match status" value="1"/>
</dbReference>
<dbReference type="PANTHER" id="PTHR48419">
    <property type="entry name" value="SULFOTRANSFERASE DOMAIN-CONTAINING PROTEIN"/>
    <property type="match status" value="1"/>
</dbReference>
<dbReference type="PANTHER" id="PTHR48419:SF1">
    <property type="entry name" value="SULFOTRANSFERASE DOMAIN-CONTAINING PROTEIN"/>
    <property type="match status" value="1"/>
</dbReference>
<keyword evidence="2" id="KW-1185">Reference proteome</keyword>
<protein>
    <recommendedName>
        <fullName evidence="3">Sulfotransferase domain-containing protein</fullName>
    </recommendedName>
</protein>
<name>A0A430L477_9HYPO</name>
<comment type="caution">
    <text evidence="1">The sequence shown here is derived from an EMBL/GenBank/DDBJ whole genome shotgun (WGS) entry which is preliminary data.</text>
</comment>
<evidence type="ECO:0000313" key="1">
    <source>
        <dbReference type="EMBL" id="RTE70534.1"/>
    </source>
</evidence>
<reference evidence="1 2" key="1">
    <citation type="submission" date="2017-06" db="EMBL/GenBank/DDBJ databases">
        <title>Comparative genomic analysis of Ambrosia Fusariam Clade fungi.</title>
        <authorList>
            <person name="Stajich J.E."/>
            <person name="Carrillo J."/>
            <person name="Kijimoto T."/>
            <person name="Eskalen A."/>
            <person name="O'Donnell K."/>
            <person name="Kasson M."/>
        </authorList>
    </citation>
    <scope>NUCLEOTIDE SEQUENCE [LARGE SCALE GENOMIC DNA]</scope>
    <source>
        <strain evidence="1 2">UCR1854</strain>
    </source>
</reference>